<evidence type="ECO:0000313" key="1">
    <source>
        <dbReference type="EMBL" id="TDF72722.1"/>
    </source>
</evidence>
<reference evidence="1" key="1">
    <citation type="submission" date="2019-03" db="EMBL/GenBank/DDBJ databases">
        <title>Candidatus Syntrophosphaera thermopropionivorans: a novel player in syntrophic propionate oxidation during anaerobic digestion.</title>
        <authorList>
            <person name="Dyksma S."/>
        </authorList>
    </citation>
    <scope>NUCLEOTIDE SEQUENCE</scope>
    <source>
        <strain evidence="1">W5</strain>
    </source>
</reference>
<name>A0AC61QIE0_9BACT</name>
<dbReference type="EMBL" id="SMOG01000018">
    <property type="protein sequence ID" value="TDF72722.1"/>
    <property type="molecule type" value="Genomic_DNA"/>
</dbReference>
<sequence length="1000" mass="115375">MKLKHYLTLALLILVTFVQAYYFGQNKVNAKIEEWSTIQTMHFDIYFPQGEDEFGKLAALMAEESYYYLKEQLKFPITSRIPIIFYRSKAAFQNTNIIYPLLTEEVSGFTESLHNRVVIPFDGSYANLEELLIHELTHAYLNALERAKEESLASLYSSYIPFWFSEGLPEYFSTLGKKDYNNMFILDMVINDKLPYIENTSGYYAYRLGESFLTFIAETYGPDKLMEYFFALRSTSGIDYATKKIFGLDFKELESRWRFQLKREFLPLIETHDLPSLSLEQRTNSKRDGSYFNLMPRFSPQGDKYVYFSTAGARYSIWMGGLHGLSAPERIIKGEISGKMEEFYYFRSSLSWFPDNTSIAFSAKTSDGDCIYIVNTSKKKIVQTIKLKDFDAIYELDVAPDSKSIVFAGQKNMQCDLYLYNLETKELQQITDDYYNDLQPRFAPDGNSIVFASERSQKEPEFPNRLFSHLNQNIFQLNLNNGISTQLTFETKDCSHPSLDASGTKLYFVSSIDGVSNLFMLNLTSAQKAKVTNVLAGVYSADISPNGKQIVLSNYFQDAWNIYFTEIQTENLSFIDYSPPHFVKLKNDLLETVDLSRLNYYGKRPQRPYMQKDPLIESAYSNEEMGSSDSLRMYRNLSYDDKPTTIETIPEIKPYKTKFSLDTLWGGLAYSSYAGTVGYLELSLSDIMGNHGIGISLSAAGKLKDSNLLISYLYLKQRMDYGIGLFNLNDQIHIQMSIPGPQNDLYIRYKQRQTGLYLLLRYPFNRFTRIELENMFYQQEYYLSYWDWNIGDWTEEENLGSDKVFSPAVNLVHDNALYGPTGPLAGRRLYYSVGTSLRDNNLDYLTNYLDWRNYILFSKRYSLATRLITGISVGDYPQRFALGGYYGIRAYDGNLSGEKKAVFCTELRFPFFENINIAFPLPLNIPNVRGSLFAEIGTVFDDFNKFQATHEGKLKDLYLGYGFGPRINLGIFILSLDITWLSDLSHISKPTYYLRLSEDF</sequence>
<gene>
    <name evidence="1" type="ORF">E0946_05490</name>
</gene>
<organism evidence="1 2">
    <name type="scientific">Candidatus Syntrophosphaera thermopropionivorans</name>
    <dbReference type="NCBI Taxonomy" id="2593015"/>
    <lineage>
        <taxon>Bacteria</taxon>
        <taxon>Pseudomonadati</taxon>
        <taxon>Candidatus Cloacimonadota</taxon>
        <taxon>Candidatus Cloacimonadia</taxon>
        <taxon>Candidatus Cloacimonadales</taxon>
        <taxon>Candidatus Cloacimonadaceae</taxon>
        <taxon>Candidatus Syntrophosphaera</taxon>
    </lineage>
</organism>
<dbReference type="Proteomes" id="UP000294588">
    <property type="component" value="Unassembled WGS sequence"/>
</dbReference>
<proteinExistence type="predicted"/>
<evidence type="ECO:0000313" key="2">
    <source>
        <dbReference type="Proteomes" id="UP000294588"/>
    </source>
</evidence>
<protein>
    <submittedName>
        <fullName evidence="1">Uncharacterized protein</fullName>
    </submittedName>
</protein>
<keyword evidence="2" id="KW-1185">Reference proteome</keyword>
<comment type="caution">
    <text evidence="1">The sequence shown here is derived from an EMBL/GenBank/DDBJ whole genome shotgun (WGS) entry which is preliminary data.</text>
</comment>
<accession>A0AC61QIE0</accession>